<organism evidence="2 3">
    <name type="scientific">Burkholderia phage Mana</name>
    <dbReference type="NCBI Taxonomy" id="2767578"/>
    <lineage>
        <taxon>Viruses</taxon>
        <taxon>Duplodnaviria</taxon>
        <taxon>Heunggongvirae</taxon>
        <taxon>Uroviricota</taxon>
        <taxon>Caudoviricetes</taxon>
        <taxon>Peduoviridae</taxon>
        <taxon>Aptresvirus</taxon>
        <taxon>Aptresvirus mana</taxon>
    </lineage>
</organism>
<sequence length="70" mass="7171">MRDGGTSCTPRTRRADLQDWPGPRHLSRGAGILAQAGITPCRTSVAEAVTANLAPANTSGSPSNARVAAQ</sequence>
<protein>
    <submittedName>
        <fullName evidence="2">Uncharacterized protein</fullName>
    </submittedName>
</protein>
<dbReference type="EMBL" id="MT701591">
    <property type="protein sequence ID" value="QPB09418.1"/>
    <property type="molecule type" value="Genomic_DNA"/>
</dbReference>
<evidence type="ECO:0000313" key="2">
    <source>
        <dbReference type="EMBL" id="QPB09418.1"/>
    </source>
</evidence>
<feature type="region of interest" description="Disordered" evidence="1">
    <location>
        <begin position="1"/>
        <end position="28"/>
    </location>
</feature>
<gene>
    <name evidence="2" type="ORF">CPT_Mana_023</name>
</gene>
<proteinExistence type="predicted"/>
<evidence type="ECO:0000256" key="1">
    <source>
        <dbReference type="SAM" id="MobiDB-lite"/>
    </source>
</evidence>
<dbReference type="Proteomes" id="UP000663463">
    <property type="component" value="Segment"/>
</dbReference>
<name>A0A873WH27_9CAUD</name>
<feature type="compositionally biased region" description="Polar residues" evidence="1">
    <location>
        <begin position="1"/>
        <end position="10"/>
    </location>
</feature>
<evidence type="ECO:0000313" key="3">
    <source>
        <dbReference type="Proteomes" id="UP000663463"/>
    </source>
</evidence>
<reference evidence="2" key="1">
    <citation type="submission" date="2020-07" db="EMBL/GenBank/DDBJ databases">
        <title>Complete genome sequence of Burkholderia gladioli phage Mana.</title>
        <authorList>
            <person name="Godoy B.A."/>
            <person name="Yao G.W."/>
            <person name="Guadalupe Vizoso-Pinto M."/>
            <person name="Gonzalez C."/>
            <person name="Gill J."/>
            <person name="Liu M."/>
        </authorList>
    </citation>
    <scope>NUCLEOTIDE SEQUENCE</scope>
</reference>
<accession>A0A873WH27</accession>
<keyword evidence="3" id="KW-1185">Reference proteome</keyword>